<dbReference type="KEGG" id="cio:CEQ15_05840"/>
<accession>A0AAD0YT49</accession>
<dbReference type="Proteomes" id="UP000269015">
    <property type="component" value="Chromosome"/>
</dbReference>
<reference evidence="1 2" key="1">
    <citation type="submission" date="2018-11" db="EMBL/GenBank/DDBJ databases">
        <title>Proposal to divide the Flavobacteriaceae and reorganize its genera based on Amino Acid Identity values calculated from whole genome sequences.</title>
        <authorList>
            <person name="Nicholson A.C."/>
            <person name="Gulvik C.A."/>
            <person name="Whitney A.M."/>
            <person name="Humrighouse B.W."/>
            <person name="Bell M."/>
            <person name="Holmes B."/>
            <person name="Steigerwalt A.G."/>
            <person name="Villarma A."/>
            <person name="Sheth M."/>
            <person name="Batra D."/>
            <person name="Pryor J."/>
            <person name="Bernardet J.-F."/>
            <person name="Hugo C."/>
            <person name="Kampfer P."/>
            <person name="Newman J."/>
            <person name="McQuiston J.R."/>
        </authorList>
    </citation>
    <scope>NUCLEOTIDE SEQUENCE [LARGE SCALE GENOMIC DNA]</scope>
    <source>
        <strain evidence="1 2">H5559</strain>
    </source>
</reference>
<protein>
    <submittedName>
        <fullName evidence="1">Uncharacterized protein</fullName>
    </submittedName>
</protein>
<dbReference type="EMBL" id="CP033930">
    <property type="protein sequence ID" value="AZB16713.1"/>
    <property type="molecule type" value="Genomic_DNA"/>
</dbReference>
<proteinExistence type="predicted"/>
<gene>
    <name evidence="1" type="ORF">EG352_02445</name>
</gene>
<name>A0AAD0YT49_CHRID</name>
<dbReference type="AlphaFoldDB" id="A0AAD0YT49"/>
<evidence type="ECO:0000313" key="1">
    <source>
        <dbReference type="EMBL" id="AZB16713.1"/>
    </source>
</evidence>
<sequence length="74" mass="8050">MNTRHSKLKNAQKLAKNQLKTIQGGAGDCYLCASKRPILINGVYRIDVRPITAAEIPSCNADPKYHVISCGVPV</sequence>
<evidence type="ECO:0000313" key="2">
    <source>
        <dbReference type="Proteomes" id="UP000269015"/>
    </source>
</evidence>
<dbReference type="GeneID" id="56897604"/>
<dbReference type="RefSeq" id="WP_027375107.1">
    <property type="nucleotide sequence ID" value="NZ_CP022058.2"/>
</dbReference>
<organism evidence="1 2">
    <name type="scientific">Chryseobacterium indologenes</name>
    <name type="common">Flavobacterium indologenes</name>
    <dbReference type="NCBI Taxonomy" id="253"/>
    <lineage>
        <taxon>Bacteria</taxon>
        <taxon>Pseudomonadati</taxon>
        <taxon>Bacteroidota</taxon>
        <taxon>Flavobacteriia</taxon>
        <taxon>Flavobacteriales</taxon>
        <taxon>Weeksellaceae</taxon>
        <taxon>Chryseobacterium group</taxon>
        <taxon>Chryseobacterium</taxon>
    </lineage>
</organism>